<protein>
    <submittedName>
        <fullName evidence="3">Uncharacterized protein</fullName>
    </submittedName>
</protein>
<feature type="transmembrane region" description="Helical" evidence="2">
    <location>
        <begin position="51"/>
        <end position="74"/>
    </location>
</feature>
<gene>
    <name evidence="3" type="ORF">RND15_31055</name>
</gene>
<evidence type="ECO:0000313" key="4">
    <source>
        <dbReference type="Proteomes" id="UP001180754"/>
    </source>
</evidence>
<reference evidence="3" key="1">
    <citation type="submission" date="2024-05" db="EMBL/GenBank/DDBJ databases">
        <title>30 novel species of actinomycetes from the DSMZ collection.</title>
        <authorList>
            <person name="Nouioui I."/>
        </authorList>
    </citation>
    <scope>NUCLEOTIDE SEQUENCE</scope>
    <source>
        <strain evidence="3">DSM 41529</strain>
    </source>
</reference>
<keyword evidence="2" id="KW-0812">Transmembrane</keyword>
<feature type="transmembrane region" description="Helical" evidence="2">
    <location>
        <begin position="219"/>
        <end position="237"/>
    </location>
</feature>
<dbReference type="RefSeq" id="WP_311727617.1">
    <property type="nucleotide sequence ID" value="NZ_JAVRFD010000017.1"/>
</dbReference>
<keyword evidence="2" id="KW-1133">Transmembrane helix</keyword>
<dbReference type="Proteomes" id="UP001180754">
    <property type="component" value="Unassembled WGS sequence"/>
</dbReference>
<keyword evidence="2" id="KW-0472">Membrane</keyword>
<evidence type="ECO:0000256" key="2">
    <source>
        <dbReference type="SAM" id="Phobius"/>
    </source>
</evidence>
<feature type="transmembrane region" description="Helical" evidence="2">
    <location>
        <begin position="122"/>
        <end position="141"/>
    </location>
</feature>
<feature type="transmembrane region" description="Helical" evidence="2">
    <location>
        <begin position="81"/>
        <end position="102"/>
    </location>
</feature>
<evidence type="ECO:0000313" key="3">
    <source>
        <dbReference type="EMBL" id="MDT0547110.1"/>
    </source>
</evidence>
<feature type="transmembrane region" description="Helical" evidence="2">
    <location>
        <begin position="279"/>
        <end position="302"/>
    </location>
</feature>
<keyword evidence="4" id="KW-1185">Reference proteome</keyword>
<name>A0ABU2XNQ3_9ACTN</name>
<proteinExistence type="predicted"/>
<organism evidence="3 4">
    <name type="scientific">Streptomyces lonegramiae</name>
    <dbReference type="NCBI Taxonomy" id="3075524"/>
    <lineage>
        <taxon>Bacteria</taxon>
        <taxon>Bacillati</taxon>
        <taxon>Actinomycetota</taxon>
        <taxon>Actinomycetes</taxon>
        <taxon>Kitasatosporales</taxon>
        <taxon>Streptomycetaceae</taxon>
        <taxon>Streptomyces</taxon>
    </lineage>
</organism>
<feature type="compositionally biased region" description="Pro residues" evidence="1">
    <location>
        <begin position="364"/>
        <end position="395"/>
    </location>
</feature>
<feature type="transmembrane region" description="Helical" evidence="2">
    <location>
        <begin position="167"/>
        <end position="189"/>
    </location>
</feature>
<feature type="region of interest" description="Disordered" evidence="1">
    <location>
        <begin position="357"/>
        <end position="395"/>
    </location>
</feature>
<sequence>MGQGRILNRGARTFGALVCAALGLISLAWIIRDLDKAEKASDVWWAWTSGIPYGLLGSSLVDVVLLAVYAAVGITALRSSAAAGALASAAVATVVLRLPSLWNLQADWMQGIPGGLKTRAQLSVWAAVVLGGLLLAVVAAARRPADPAVPDHAVSPADQPPARPTPAVAVTAALFLGAVAVVGGAWQIYWAQERGWDNYKYLLSGEHTISTLLSPPSAWASWTVVALALAAAFAALGRAPLARPLGMTAAALVLGSGIAEVSVYIKVKVVEHLDEVPTVVVLGVLTAFFEVLVGLVALIALAQRGVSVDDGPLTGWGRPAPPYGGYGGYGAAPGGYGDATGGYGAYGSASSGYGSASGGYGYPSSPPTAPPPPPATPPAVPPPPSSPPPPPPPGW</sequence>
<accession>A0ABU2XNQ3</accession>
<dbReference type="EMBL" id="JAVRFD010000017">
    <property type="protein sequence ID" value="MDT0547110.1"/>
    <property type="molecule type" value="Genomic_DNA"/>
</dbReference>
<evidence type="ECO:0000256" key="1">
    <source>
        <dbReference type="SAM" id="MobiDB-lite"/>
    </source>
</evidence>
<feature type="transmembrane region" description="Helical" evidence="2">
    <location>
        <begin position="249"/>
        <end position="267"/>
    </location>
</feature>
<comment type="caution">
    <text evidence="3">The sequence shown here is derived from an EMBL/GenBank/DDBJ whole genome shotgun (WGS) entry which is preliminary data.</text>
</comment>
<feature type="transmembrane region" description="Helical" evidence="2">
    <location>
        <begin position="12"/>
        <end position="31"/>
    </location>
</feature>